<gene>
    <name evidence="1" type="ORF">BN1047_02823</name>
</gene>
<reference evidence="1" key="2">
    <citation type="submission" date="2015-09" db="EMBL/GenBank/DDBJ databases">
        <title>Draft genome sequence of Mycobacterium neoaurum DSM 44074.</title>
        <authorList>
            <person name="Croce O."/>
            <person name="Robert C."/>
            <person name="Raoult D."/>
            <person name="Drancourt M."/>
        </authorList>
    </citation>
    <scope>NUCLEOTIDE SEQUENCE</scope>
    <source>
        <strain evidence="1">DSM 44074</strain>
    </source>
</reference>
<name>A0AAV2WM18_MYCNE</name>
<sequence length="188" mass="19959">MRRSLTALSTAVVIAAAAWTWHSLPIPDEVFAPFDVEVAMGQQATGAAITAQVDAVRIGPRVRKTQYPPGSVDAVGVWVAVDGAAMTTRSDQVPSVELIVGPNTYVPTSRLGVIPVTGSLAPGIRASGSWVFDVPPDLVAPGRGRITLRMWVGDWRLNSRLVFDIDLTDPAVHRTDLIDIGPGKQVGT</sequence>
<organism evidence="1 2">
    <name type="scientific">Mycolicibacterium neoaurum</name>
    <name type="common">Mycobacterium neoaurum</name>
    <dbReference type="NCBI Taxonomy" id="1795"/>
    <lineage>
        <taxon>Bacteria</taxon>
        <taxon>Bacillati</taxon>
        <taxon>Actinomycetota</taxon>
        <taxon>Actinomycetes</taxon>
        <taxon>Mycobacteriales</taxon>
        <taxon>Mycobacteriaceae</taxon>
        <taxon>Mycolicibacterium</taxon>
    </lineage>
</organism>
<dbReference type="EMBL" id="LK021338">
    <property type="protein sequence ID" value="CDQ44938.1"/>
    <property type="molecule type" value="Genomic_DNA"/>
</dbReference>
<dbReference type="RefSeq" id="WP_030137204.1">
    <property type="nucleotide sequence ID" value="NZ_CP074376.1"/>
</dbReference>
<protein>
    <submittedName>
        <fullName evidence="1">Uncharacterized protein</fullName>
    </submittedName>
</protein>
<proteinExistence type="predicted"/>
<accession>A0AAV2WM18</accession>
<reference evidence="1" key="1">
    <citation type="submission" date="2014-05" db="EMBL/GenBank/DDBJ databases">
        <authorList>
            <person name="Urmite Genomes"/>
        </authorList>
    </citation>
    <scope>NUCLEOTIDE SEQUENCE</scope>
    <source>
        <strain evidence="1">DSM 44074</strain>
    </source>
</reference>
<evidence type="ECO:0000313" key="1">
    <source>
        <dbReference type="EMBL" id="CDQ44938.1"/>
    </source>
</evidence>
<dbReference type="AlphaFoldDB" id="A0AAV2WM18"/>
<dbReference type="Proteomes" id="UP000028864">
    <property type="component" value="Unassembled WGS sequence"/>
</dbReference>
<evidence type="ECO:0000313" key="2">
    <source>
        <dbReference type="Proteomes" id="UP000028864"/>
    </source>
</evidence>